<evidence type="ECO:0000256" key="3">
    <source>
        <dbReference type="ARBA" id="ARBA00022842"/>
    </source>
</evidence>
<organism evidence="5 6">
    <name type="scientific">Moorena producens (strain JHB)</name>
    <dbReference type="NCBI Taxonomy" id="1454205"/>
    <lineage>
        <taxon>Bacteria</taxon>
        <taxon>Bacillati</taxon>
        <taxon>Cyanobacteriota</taxon>
        <taxon>Cyanophyceae</taxon>
        <taxon>Coleofasciculales</taxon>
        <taxon>Coleofasciculaceae</taxon>
        <taxon>Moorena</taxon>
    </lineage>
</organism>
<protein>
    <submittedName>
        <fullName evidence="5">Holo-ACP synthase</fullName>
    </submittedName>
</protein>
<dbReference type="SUPFAM" id="SSF56214">
    <property type="entry name" value="4'-phosphopantetheinyl transferase"/>
    <property type="match status" value="1"/>
</dbReference>
<name>A0A1D9GB25_MOOP1</name>
<evidence type="ECO:0000313" key="5">
    <source>
        <dbReference type="EMBL" id="AOY84852.2"/>
    </source>
</evidence>
<dbReference type="GO" id="GO:0000287">
    <property type="term" value="F:magnesium ion binding"/>
    <property type="evidence" value="ECO:0007669"/>
    <property type="project" value="InterPro"/>
</dbReference>
<dbReference type="InterPro" id="IPR008278">
    <property type="entry name" value="4-PPantetheinyl_Trfase_dom"/>
</dbReference>
<evidence type="ECO:0000313" key="6">
    <source>
        <dbReference type="Proteomes" id="UP000176944"/>
    </source>
</evidence>
<reference evidence="6" key="1">
    <citation type="submission" date="2016-10" db="EMBL/GenBank/DDBJ databases">
        <title>Comparative genomics uncovers the prolific and rare metabolic potential of the cyanobacterial genus Moorea.</title>
        <authorList>
            <person name="Leao T."/>
            <person name="Castelao G."/>
            <person name="Korobeynikov A."/>
            <person name="Monroe E.A."/>
            <person name="Podell S."/>
            <person name="Glukhov E."/>
            <person name="Allen E."/>
            <person name="Gerwick W.H."/>
            <person name="Gerwick L."/>
        </authorList>
    </citation>
    <scope>NUCLEOTIDE SEQUENCE [LARGE SCALE GENOMIC DNA]</scope>
    <source>
        <strain evidence="6">JHB</strain>
    </source>
</reference>
<evidence type="ECO:0000256" key="2">
    <source>
        <dbReference type="ARBA" id="ARBA00022723"/>
    </source>
</evidence>
<sequence length="127" mass="14297">MVGIGGMLIAIGHDIQLISELAKVESLKVPEIFFTQAECQYFSKRKNSLQSMAGTFSAKEALFKALGKTPTFYWTDIEVQHNSSHAPYFEFYGSLGEYFIQQNWTAHLSISHSGDYVSTFVTISTQR</sequence>
<accession>A0A1D9GB25</accession>
<dbReference type="InterPro" id="IPR004568">
    <property type="entry name" value="Ppantetheine-prot_Trfase_dom"/>
</dbReference>
<dbReference type="InterPro" id="IPR037143">
    <property type="entry name" value="4-PPantetheinyl_Trfase_dom_sf"/>
</dbReference>
<dbReference type="NCBIfam" id="TIGR00556">
    <property type="entry name" value="pantethn_trn"/>
    <property type="match status" value="1"/>
</dbReference>
<feature type="domain" description="4'-phosphopantetheinyl transferase" evidence="4">
    <location>
        <begin position="10"/>
        <end position="100"/>
    </location>
</feature>
<proteinExistence type="predicted"/>
<dbReference type="Gene3D" id="3.90.470.20">
    <property type="entry name" value="4'-phosphopantetheinyl transferase domain"/>
    <property type="match status" value="1"/>
</dbReference>
<evidence type="ECO:0000256" key="1">
    <source>
        <dbReference type="ARBA" id="ARBA00022679"/>
    </source>
</evidence>
<dbReference type="GO" id="GO:0006633">
    <property type="term" value="P:fatty acid biosynthetic process"/>
    <property type="evidence" value="ECO:0007669"/>
    <property type="project" value="InterPro"/>
</dbReference>
<keyword evidence="3" id="KW-0460">Magnesium</keyword>
<dbReference type="GO" id="GO:0008897">
    <property type="term" value="F:holo-[acyl-carrier-protein] synthase activity"/>
    <property type="evidence" value="ECO:0007669"/>
    <property type="project" value="InterPro"/>
</dbReference>
<gene>
    <name evidence="5" type="ORF">BJP36_23550</name>
</gene>
<evidence type="ECO:0000259" key="4">
    <source>
        <dbReference type="Pfam" id="PF01648"/>
    </source>
</evidence>
<keyword evidence="1" id="KW-0808">Transferase</keyword>
<dbReference type="Pfam" id="PF01648">
    <property type="entry name" value="ACPS"/>
    <property type="match status" value="1"/>
</dbReference>
<dbReference type="EMBL" id="CP017708">
    <property type="protein sequence ID" value="AOY84852.2"/>
    <property type="molecule type" value="Genomic_DNA"/>
</dbReference>
<keyword evidence="2" id="KW-0479">Metal-binding</keyword>
<dbReference type="AlphaFoldDB" id="A0A1D9GB25"/>
<dbReference type="Proteomes" id="UP000176944">
    <property type="component" value="Chromosome"/>
</dbReference>